<accession>A0A9P6ULB5</accession>
<feature type="region of interest" description="Disordered" evidence="1">
    <location>
        <begin position="527"/>
        <end position="552"/>
    </location>
</feature>
<dbReference type="CDD" id="cd09917">
    <property type="entry name" value="F-box_SF"/>
    <property type="match status" value="1"/>
</dbReference>
<feature type="non-terminal residue" evidence="3">
    <location>
        <position position="792"/>
    </location>
</feature>
<comment type="caution">
    <text evidence="3">The sequence shown here is derived from an EMBL/GenBank/DDBJ whole genome shotgun (WGS) entry which is preliminary data.</text>
</comment>
<dbReference type="OrthoDB" id="2397486at2759"/>
<feature type="domain" description="F-box" evidence="2">
    <location>
        <begin position="105"/>
        <end position="140"/>
    </location>
</feature>
<dbReference type="Proteomes" id="UP000738325">
    <property type="component" value="Unassembled WGS sequence"/>
</dbReference>
<dbReference type="Pfam" id="PF00646">
    <property type="entry name" value="F-box"/>
    <property type="match status" value="1"/>
</dbReference>
<name>A0A9P6ULB5_9FUNG</name>
<evidence type="ECO:0000256" key="1">
    <source>
        <dbReference type="SAM" id="MobiDB-lite"/>
    </source>
</evidence>
<reference evidence="3" key="1">
    <citation type="journal article" date="2020" name="Fungal Divers.">
        <title>Resolving the Mortierellaceae phylogeny through synthesis of multi-gene phylogenetics and phylogenomics.</title>
        <authorList>
            <person name="Vandepol N."/>
            <person name="Liber J."/>
            <person name="Desiro A."/>
            <person name="Na H."/>
            <person name="Kennedy M."/>
            <person name="Barry K."/>
            <person name="Grigoriev I.V."/>
            <person name="Miller A.N."/>
            <person name="O'Donnell K."/>
            <person name="Stajich J.E."/>
            <person name="Bonito G."/>
        </authorList>
    </citation>
    <scope>NUCLEOTIDE SEQUENCE</scope>
    <source>
        <strain evidence="3">REB-010B</strain>
    </source>
</reference>
<feature type="compositionally biased region" description="Basic residues" evidence="1">
    <location>
        <begin position="527"/>
        <end position="536"/>
    </location>
</feature>
<feature type="compositionally biased region" description="Basic residues" evidence="1">
    <location>
        <begin position="68"/>
        <end position="79"/>
    </location>
</feature>
<feature type="region of interest" description="Disordered" evidence="1">
    <location>
        <begin position="64"/>
        <end position="89"/>
    </location>
</feature>
<sequence length="792" mass="91924">MASPADIFTMTMSTPFLSDNEQSHVVPDHFFSEFDYDENNFSGYDDYDYGSDYGDDLDIRLTLPAPHKAPRARRNKQNKKSPTSPKPAPFTKIIQPIVDCSQPLLFPLEVLELVCLHLNQATLRHCMSLVCKSWNTVSDRYIRRIGIWTSTSDHYEQRLLQQMPGLDTLECWIGINPDVAEMERAPLLRGQMGSAWERFRDAILAPLQDPPLQDNKDDSSNRTCLLHYIQHLTLRGDRMNYVDPLPTIQHEFRFLKTLTILNMTRDLNIYLFRLLNCSPELRELTIKTKSFDDMHIYFGDEDDDVVEPPEPVFDPETAHFPVKPKVILPIKNYPDRYRLQVFECSAVMIKQRVLERVISTCPELQILKAIEINRSTWHPAENRSRPYVVDEARLFEHAKSSCPNLEWMTILKVQNCVGEAYMKRQNLFFPESKYLMLTSNRNELELLTIPAVATLVQNITVLEIRTTMSVAFDSLTLNKLLCRMPHLLHLHAFGARLRVNDLHQPPKPVIEAPKRFIWHNKYRKQVQKTEKQRRRREALSRFQNSTSDENDESIVSLPEPLIWQCRDLRTLELGLYPYGEISLINKTWAEYVDRNRLFRNLTSLRLQGATLHLGQLREFPHVTKQRAKALEELKARRSKQGLAQIRAERDIEKPLRYCNDLLPLRGMRSLEEFNLCVDKIPGMLHPRDLDFLRQRSVETVVGIISHEHDNDTVQIGDPQQGGKSIGDDTSDSDDSSSDDHSLQQEEETETFWPRLQAFHIRYTSHLQGVTNFTGVVAGMRAIRPAVEFSIRR</sequence>
<evidence type="ECO:0000313" key="3">
    <source>
        <dbReference type="EMBL" id="KAG0310080.1"/>
    </source>
</evidence>
<protein>
    <recommendedName>
        <fullName evidence="2">F-box domain-containing protein</fullName>
    </recommendedName>
</protein>
<dbReference type="InterPro" id="IPR001810">
    <property type="entry name" value="F-box_dom"/>
</dbReference>
<proteinExistence type="predicted"/>
<gene>
    <name evidence="3" type="ORF">BGZ99_000680</name>
</gene>
<organism evidence="3 4">
    <name type="scientific">Dissophora globulifera</name>
    <dbReference type="NCBI Taxonomy" id="979702"/>
    <lineage>
        <taxon>Eukaryota</taxon>
        <taxon>Fungi</taxon>
        <taxon>Fungi incertae sedis</taxon>
        <taxon>Mucoromycota</taxon>
        <taxon>Mortierellomycotina</taxon>
        <taxon>Mortierellomycetes</taxon>
        <taxon>Mortierellales</taxon>
        <taxon>Mortierellaceae</taxon>
        <taxon>Dissophora</taxon>
    </lineage>
</organism>
<dbReference type="InterPro" id="IPR036047">
    <property type="entry name" value="F-box-like_dom_sf"/>
</dbReference>
<feature type="region of interest" description="Disordered" evidence="1">
    <location>
        <begin position="708"/>
        <end position="748"/>
    </location>
</feature>
<evidence type="ECO:0000259" key="2">
    <source>
        <dbReference type="Pfam" id="PF00646"/>
    </source>
</evidence>
<evidence type="ECO:0000313" key="4">
    <source>
        <dbReference type="Proteomes" id="UP000738325"/>
    </source>
</evidence>
<keyword evidence="4" id="KW-1185">Reference proteome</keyword>
<dbReference type="SUPFAM" id="SSF81383">
    <property type="entry name" value="F-box domain"/>
    <property type="match status" value="1"/>
</dbReference>
<dbReference type="AlphaFoldDB" id="A0A9P6ULB5"/>
<dbReference type="EMBL" id="JAAAIP010001136">
    <property type="protein sequence ID" value="KAG0310080.1"/>
    <property type="molecule type" value="Genomic_DNA"/>
</dbReference>